<dbReference type="PANTHER" id="PTHR32305:SF15">
    <property type="entry name" value="PROTEIN RHSA-RELATED"/>
    <property type="match status" value="1"/>
</dbReference>
<evidence type="ECO:0000313" key="2">
    <source>
        <dbReference type="Proteomes" id="UP000265798"/>
    </source>
</evidence>
<dbReference type="PANTHER" id="PTHR32305">
    <property type="match status" value="1"/>
</dbReference>
<dbReference type="OrthoDB" id="347437at2"/>
<dbReference type="InterPro" id="IPR050708">
    <property type="entry name" value="T6SS_VgrG/RHS"/>
</dbReference>
<gene>
    <name evidence="1" type="ORF">DLM75_23790</name>
</gene>
<reference evidence="2" key="1">
    <citation type="submission" date="2018-05" db="EMBL/GenBank/DDBJ databases">
        <title>Leptospira yasudae sp. nov. and Leptospira stimsonii sp. nov., two pathogenic species of the genus Leptospira isolated from environmental sources.</title>
        <authorList>
            <person name="Casanovas-Massana A."/>
            <person name="Hamond C."/>
            <person name="Santos L.A."/>
            <person name="Hacker K.P."/>
            <person name="Balassiano I."/>
            <person name="Medeiros M.A."/>
            <person name="Reis M.G."/>
            <person name="Ko A.I."/>
            <person name="Wunder E.A."/>
        </authorList>
    </citation>
    <scope>NUCLEOTIDE SEQUENCE [LARGE SCALE GENOMIC DNA]</scope>
    <source>
        <strain evidence="2">Yale</strain>
    </source>
</reference>
<organism evidence="1 2">
    <name type="scientific">Leptospira stimsonii</name>
    <dbReference type="NCBI Taxonomy" id="2202203"/>
    <lineage>
        <taxon>Bacteria</taxon>
        <taxon>Pseudomonadati</taxon>
        <taxon>Spirochaetota</taxon>
        <taxon>Spirochaetia</taxon>
        <taxon>Leptospirales</taxon>
        <taxon>Leptospiraceae</taxon>
        <taxon>Leptospira</taxon>
    </lineage>
</organism>
<evidence type="ECO:0008006" key="3">
    <source>
        <dbReference type="Google" id="ProtNLM"/>
    </source>
</evidence>
<name>A0A396YRZ8_9LEPT</name>
<protein>
    <recommendedName>
        <fullName evidence="3">RHS repeat-associated core domain-containing protein</fullName>
    </recommendedName>
</protein>
<dbReference type="AlphaFoldDB" id="A0A396YRZ8"/>
<dbReference type="Proteomes" id="UP000265798">
    <property type="component" value="Unassembled WGS sequence"/>
</dbReference>
<sequence length="369" mass="41499">MIFFHPDHLGSITMVTDGEGNRVAGGEMGGAFHISYKPYGEIQRNDSSAPDLFRYKYTGQEEDGETGLYYYKARYYDPLIGRFTQADSVFDTSRPMAMDLYMYTEGNPVRWRDPSGHSIVSDALSKNGMGMLNFKVGASKTLTNAFYVSKQRWFDFGQGIRNVGAGALGALTLLASPILGVTYELATNPKAFFHKPLEATLGYMTLGLDYSASLIMNPILGDPLPAVKNMGGGTVLENSYFENHVDSKGTAAVTTFNVVHMKSGSSDATLNHELGHVDQFYHAGGWRNYDWWKQSFDASLPNNEMDADIRGRTMGYTQGQFFYLVFGYDTYKLMFQYNLFLQTGKTGTERVFYRNMILYNEIIRRINNK</sequence>
<comment type="caution">
    <text evidence="1">The sequence shown here is derived from an EMBL/GenBank/DDBJ whole genome shotgun (WGS) entry which is preliminary data.</text>
</comment>
<evidence type="ECO:0000313" key="1">
    <source>
        <dbReference type="EMBL" id="RHX83630.1"/>
    </source>
</evidence>
<dbReference type="NCBIfam" id="TIGR03696">
    <property type="entry name" value="Rhs_assc_core"/>
    <property type="match status" value="1"/>
</dbReference>
<proteinExistence type="predicted"/>
<dbReference type="EMBL" id="QHCT01000019">
    <property type="protein sequence ID" value="RHX83630.1"/>
    <property type="molecule type" value="Genomic_DNA"/>
</dbReference>
<dbReference type="InterPro" id="IPR022385">
    <property type="entry name" value="Rhs_assc_core"/>
</dbReference>
<dbReference type="Gene3D" id="2.180.10.10">
    <property type="entry name" value="RHS repeat-associated core"/>
    <property type="match status" value="1"/>
</dbReference>
<accession>A0A396YRZ8</accession>